<dbReference type="AlphaFoldDB" id="F5RKW6"/>
<dbReference type="RefSeq" id="WP_006305785.1">
    <property type="nucleotide sequence ID" value="NZ_GL892076.1"/>
</dbReference>
<reference evidence="2 3" key="1">
    <citation type="submission" date="2011-04" db="EMBL/GenBank/DDBJ databases">
        <authorList>
            <person name="Muzny D."/>
            <person name="Qin X."/>
            <person name="Deng J."/>
            <person name="Jiang H."/>
            <person name="Liu Y."/>
            <person name="Qu J."/>
            <person name="Song X.-Z."/>
            <person name="Zhang L."/>
            <person name="Thornton R."/>
            <person name="Coyle M."/>
            <person name="Francisco L."/>
            <person name="Jackson L."/>
            <person name="Javaid M."/>
            <person name="Korchina V."/>
            <person name="Kovar C."/>
            <person name="Mata R."/>
            <person name="Mathew T."/>
            <person name="Ngo R."/>
            <person name="Nguyen L."/>
            <person name="Nguyen N."/>
            <person name="Okwuonu G."/>
            <person name="Ongeri F."/>
            <person name="Pham C."/>
            <person name="Simmons D."/>
            <person name="Wilczek-Boney K."/>
            <person name="Hale W."/>
            <person name="Jakkamsetti A."/>
            <person name="Pham P."/>
            <person name="Ruth R."/>
            <person name="San Lucas F."/>
            <person name="Warren J."/>
            <person name="Zhang J."/>
            <person name="Zhao Z."/>
            <person name="Zhou C."/>
            <person name="Zhu D."/>
            <person name="Lee S."/>
            <person name="Bess C."/>
            <person name="Blankenburg K."/>
            <person name="Forbes L."/>
            <person name="Fu Q."/>
            <person name="Gubbala S."/>
            <person name="Hirani K."/>
            <person name="Jayaseelan J.C."/>
            <person name="Lara F."/>
            <person name="Munidasa M."/>
            <person name="Palculict T."/>
            <person name="Patil S."/>
            <person name="Pu L.-L."/>
            <person name="Saada N."/>
            <person name="Tang L."/>
            <person name="Weissenberger G."/>
            <person name="Zhu Y."/>
            <person name="Hemphill L."/>
            <person name="Shang Y."/>
            <person name="Youmans B."/>
            <person name="Ayvaz T."/>
            <person name="Ross M."/>
            <person name="Santibanez J."/>
            <person name="Aqrawi P."/>
            <person name="Gross S."/>
            <person name="Joshi V."/>
            <person name="Fowler G."/>
            <person name="Nazareth L."/>
            <person name="Reid J."/>
            <person name="Worley K."/>
            <person name="Petrosino J."/>
            <person name="Highlander S."/>
            <person name="Gibbs R."/>
        </authorList>
    </citation>
    <scope>NUCLEOTIDE SEQUENCE [LARGE SCALE GENOMIC DNA]</scope>
    <source>
        <strain evidence="2 3">DSM 2778</strain>
    </source>
</reference>
<comment type="caution">
    <text evidence="2">The sequence shown here is derived from an EMBL/GenBank/DDBJ whole genome shotgun (WGS) entry which is preliminary data.</text>
</comment>
<dbReference type="Proteomes" id="UP000004067">
    <property type="component" value="Unassembled WGS sequence"/>
</dbReference>
<evidence type="ECO:0000313" key="2">
    <source>
        <dbReference type="EMBL" id="EGK60791.1"/>
    </source>
</evidence>
<dbReference type="HOGENOM" id="CLU_2750372_0_0_9"/>
<evidence type="ECO:0000256" key="1">
    <source>
        <dbReference type="SAM" id="Phobius"/>
    </source>
</evidence>
<proteinExistence type="predicted"/>
<keyword evidence="1" id="KW-1133">Transmembrane helix</keyword>
<name>F5RKW6_9FIRM</name>
<sequence>MKQYIPPKIVNYFTEPQPIVPLAAVTAAEVGAGLALGVLAGMGLAGGRRDIYKGPNKGLMPIDIIAPTEV</sequence>
<evidence type="ECO:0000313" key="3">
    <source>
        <dbReference type="Proteomes" id="UP000004067"/>
    </source>
</evidence>
<organism evidence="2 3">
    <name type="scientific">Centipeda periodontii DSM 2778</name>
    <dbReference type="NCBI Taxonomy" id="888060"/>
    <lineage>
        <taxon>Bacteria</taxon>
        <taxon>Bacillati</taxon>
        <taxon>Bacillota</taxon>
        <taxon>Negativicutes</taxon>
        <taxon>Selenomonadales</taxon>
        <taxon>Selenomonadaceae</taxon>
        <taxon>Centipeda</taxon>
    </lineage>
</organism>
<protein>
    <submittedName>
        <fullName evidence="2">Uncharacterized protein</fullName>
    </submittedName>
</protein>
<keyword evidence="3" id="KW-1185">Reference proteome</keyword>
<accession>F5RKW6</accession>
<dbReference type="STRING" id="888060.HMPREF9081_0901"/>
<dbReference type="EMBL" id="AFHQ01000027">
    <property type="protein sequence ID" value="EGK60791.1"/>
    <property type="molecule type" value="Genomic_DNA"/>
</dbReference>
<feature type="transmembrane region" description="Helical" evidence="1">
    <location>
        <begin position="20"/>
        <end position="45"/>
    </location>
</feature>
<keyword evidence="1" id="KW-0472">Membrane</keyword>
<keyword evidence="1" id="KW-0812">Transmembrane</keyword>
<gene>
    <name evidence="2" type="ORF">HMPREF9081_0901</name>
</gene>